<name>A0ABY3VV71_9MYCO</name>
<protein>
    <submittedName>
        <fullName evidence="5">Mce protein</fullName>
    </submittedName>
</protein>
<keyword evidence="2 4" id="KW-0472">Membrane</keyword>
<keyword evidence="4" id="KW-1133">Transmembrane helix</keyword>
<evidence type="ECO:0000313" key="5">
    <source>
        <dbReference type="EMBL" id="UMB71395.1"/>
    </source>
</evidence>
<dbReference type="PANTHER" id="PTHR37042:SF4">
    <property type="entry name" value="OUTER MEMBRANE PROTEIN RV1973"/>
    <property type="match status" value="1"/>
</dbReference>
<evidence type="ECO:0000256" key="1">
    <source>
        <dbReference type="ARBA" id="ARBA00004370"/>
    </source>
</evidence>
<dbReference type="Proteomes" id="UP001055336">
    <property type="component" value="Chromosome"/>
</dbReference>
<reference evidence="5" key="1">
    <citation type="submission" date="2022-08" db="EMBL/GenBank/DDBJ databases">
        <title>Whole genome sequencing of non-tuberculosis mycobacteria type-strains.</title>
        <authorList>
            <person name="Igarashi Y."/>
            <person name="Osugi A."/>
            <person name="Mitarai S."/>
        </authorList>
    </citation>
    <scope>NUCLEOTIDE SEQUENCE</scope>
    <source>
        <strain evidence="5">DSM 45127</strain>
    </source>
</reference>
<keyword evidence="4" id="KW-0812">Transmembrane</keyword>
<accession>A0ABY3VV71</accession>
<evidence type="ECO:0000256" key="4">
    <source>
        <dbReference type="SAM" id="Phobius"/>
    </source>
</evidence>
<evidence type="ECO:0000256" key="3">
    <source>
        <dbReference type="SAM" id="MobiDB-lite"/>
    </source>
</evidence>
<comment type="subcellular location">
    <subcellularLocation>
        <location evidence="1">Membrane</location>
    </subcellularLocation>
</comment>
<sequence length="216" mass="23675">MAEHDDAAQKTESLDPDVDSTAEELDAQDFDAESAVDDAAPDETTTNTKRRVPQWLLRTPTPITVGVAAIVALLGVGGWLGFRLHQDHQVRDQRSLYVQVARQTAINLTTINYAEVDADIKRVLDSATGGFHDEFQNRSQPFVEVVKKVQSKTEGTIAEAGLLSYTKEQAQVLVAVSVKTSMGTAPADQEPRRWRMRLTVDKVGDGAKVSNVEFVP</sequence>
<keyword evidence="6" id="KW-1185">Reference proteome</keyword>
<dbReference type="PANTHER" id="PTHR37042">
    <property type="entry name" value="OUTER MEMBRANE PROTEIN RV1973"/>
    <property type="match status" value="1"/>
</dbReference>
<evidence type="ECO:0000256" key="2">
    <source>
        <dbReference type="ARBA" id="ARBA00023136"/>
    </source>
</evidence>
<dbReference type="RefSeq" id="WP_240263146.1">
    <property type="nucleotide sequence ID" value="NZ_CP092488.2"/>
</dbReference>
<feature type="transmembrane region" description="Helical" evidence="4">
    <location>
        <begin position="63"/>
        <end position="82"/>
    </location>
</feature>
<feature type="compositionally biased region" description="Acidic residues" evidence="3">
    <location>
        <begin position="14"/>
        <end position="41"/>
    </location>
</feature>
<dbReference type="EMBL" id="CP092488">
    <property type="protein sequence ID" value="UMB71395.1"/>
    <property type="molecule type" value="Genomic_DNA"/>
</dbReference>
<evidence type="ECO:0000313" key="6">
    <source>
        <dbReference type="Proteomes" id="UP001055336"/>
    </source>
</evidence>
<feature type="compositionally biased region" description="Basic and acidic residues" evidence="3">
    <location>
        <begin position="1"/>
        <end position="13"/>
    </location>
</feature>
<feature type="region of interest" description="Disordered" evidence="3">
    <location>
        <begin position="1"/>
        <end position="53"/>
    </location>
</feature>
<organism evidence="5 6">
    <name type="scientific">Mycobacterium paraterrae</name>
    <dbReference type="NCBI Taxonomy" id="577492"/>
    <lineage>
        <taxon>Bacteria</taxon>
        <taxon>Bacillati</taxon>
        <taxon>Actinomycetota</taxon>
        <taxon>Actinomycetes</taxon>
        <taxon>Mycobacteriales</taxon>
        <taxon>Mycobacteriaceae</taxon>
        <taxon>Mycobacterium</taxon>
    </lineage>
</organism>
<proteinExistence type="predicted"/>
<gene>
    <name evidence="5" type="ORF">MKK62_09190</name>
</gene>